<keyword evidence="4" id="KW-1133">Transmembrane helix</keyword>
<dbReference type="Pfam" id="PF04011">
    <property type="entry name" value="LemA"/>
    <property type="match status" value="1"/>
</dbReference>
<dbReference type="Proteomes" id="UP001056429">
    <property type="component" value="Unassembled WGS sequence"/>
</dbReference>
<reference evidence="6" key="1">
    <citation type="journal article" date="2021" name="mSystems">
        <title>Bacteria and Archaea Synergistically Convert Glycine Betaine to Biogenic Methane in the Formosa Cold Seep of the South China Sea.</title>
        <authorList>
            <person name="Li L."/>
            <person name="Zhang W."/>
            <person name="Zhang S."/>
            <person name="Song L."/>
            <person name="Sun Q."/>
            <person name="Zhang H."/>
            <person name="Xiang H."/>
            <person name="Dong X."/>
        </authorList>
    </citation>
    <scope>NUCLEOTIDE SEQUENCE</scope>
    <source>
        <strain evidence="6">ZWT</strain>
    </source>
</reference>
<protein>
    <submittedName>
        <fullName evidence="6">LemA family protein</fullName>
    </submittedName>
</protein>
<evidence type="ECO:0000256" key="2">
    <source>
        <dbReference type="ARBA" id="ARBA00008854"/>
    </source>
</evidence>
<dbReference type="GO" id="GO:0016020">
    <property type="term" value="C:membrane"/>
    <property type="evidence" value="ECO:0007669"/>
    <property type="project" value="UniProtKB-SubCell"/>
</dbReference>
<evidence type="ECO:0000313" key="6">
    <source>
        <dbReference type="EMBL" id="MCM1991954.1"/>
    </source>
</evidence>
<keyword evidence="5" id="KW-0472">Membrane</keyword>
<organism evidence="6 7">
    <name type="scientific">Oceanirhabdus seepicola</name>
    <dbReference type="NCBI Taxonomy" id="2828781"/>
    <lineage>
        <taxon>Bacteria</taxon>
        <taxon>Bacillati</taxon>
        <taxon>Bacillota</taxon>
        <taxon>Clostridia</taxon>
        <taxon>Eubacteriales</taxon>
        <taxon>Clostridiaceae</taxon>
        <taxon>Oceanirhabdus</taxon>
    </lineage>
</organism>
<sequence>MKKLILGIAAFVAVVLLYSVMTYNGLVSVNEDVHNKWAQVENNYQRRADLIPNLVNTVKGYTEHEAKVLTEIASLRSGYENAKSLKEFDEVDAKLNTMIKVTVEAYPDLKVNENFMKLQDELAGTENRVAIARKDYNDSVTKFNKKIKSFPTNVFANMFGFEKVDLYTATPGAEKAPDVNF</sequence>
<name>A0A9J6P574_9CLOT</name>
<dbReference type="Gene3D" id="1.20.1440.20">
    <property type="entry name" value="LemA-like domain"/>
    <property type="match status" value="1"/>
</dbReference>
<comment type="caution">
    <text evidence="6">The sequence shown here is derived from an EMBL/GenBank/DDBJ whole genome shotgun (WGS) entry which is preliminary data.</text>
</comment>
<proteinExistence type="inferred from homology"/>
<comment type="similarity">
    <text evidence="2">Belongs to the LemA family.</text>
</comment>
<evidence type="ECO:0000313" key="7">
    <source>
        <dbReference type="Proteomes" id="UP001056429"/>
    </source>
</evidence>
<keyword evidence="3" id="KW-0812">Transmembrane</keyword>
<evidence type="ECO:0000256" key="5">
    <source>
        <dbReference type="ARBA" id="ARBA00023136"/>
    </source>
</evidence>
<dbReference type="SUPFAM" id="SSF140478">
    <property type="entry name" value="LemA-like"/>
    <property type="match status" value="1"/>
</dbReference>
<evidence type="ECO:0000256" key="4">
    <source>
        <dbReference type="ARBA" id="ARBA00022989"/>
    </source>
</evidence>
<comment type="subcellular location">
    <subcellularLocation>
        <location evidence="1">Membrane</location>
        <topology evidence="1">Single-pass membrane protein</topology>
    </subcellularLocation>
</comment>
<dbReference type="PANTHER" id="PTHR34478:SF2">
    <property type="entry name" value="MEMBRANE PROTEIN"/>
    <property type="match status" value="1"/>
</dbReference>
<keyword evidence="7" id="KW-1185">Reference proteome</keyword>
<dbReference type="InterPro" id="IPR007156">
    <property type="entry name" value="MamQ_LemA"/>
</dbReference>
<reference evidence="6" key="2">
    <citation type="submission" date="2021-04" db="EMBL/GenBank/DDBJ databases">
        <authorList>
            <person name="Dong X."/>
        </authorList>
    </citation>
    <scope>NUCLEOTIDE SEQUENCE</scope>
    <source>
        <strain evidence="6">ZWT</strain>
    </source>
</reference>
<accession>A0A9J6P574</accession>
<dbReference type="RefSeq" id="WP_250861087.1">
    <property type="nucleotide sequence ID" value="NZ_JAGSOJ010000004.1"/>
</dbReference>
<gene>
    <name evidence="6" type="ORF">KDK92_19610</name>
</gene>
<evidence type="ECO:0000256" key="3">
    <source>
        <dbReference type="ARBA" id="ARBA00022692"/>
    </source>
</evidence>
<dbReference type="PANTHER" id="PTHR34478">
    <property type="entry name" value="PROTEIN LEMA"/>
    <property type="match status" value="1"/>
</dbReference>
<dbReference type="InterPro" id="IPR023353">
    <property type="entry name" value="LemA-like_dom_sf"/>
</dbReference>
<evidence type="ECO:0000256" key="1">
    <source>
        <dbReference type="ARBA" id="ARBA00004167"/>
    </source>
</evidence>
<dbReference type="AlphaFoldDB" id="A0A9J6P574"/>
<dbReference type="EMBL" id="JAGSOJ010000004">
    <property type="protein sequence ID" value="MCM1991954.1"/>
    <property type="molecule type" value="Genomic_DNA"/>
</dbReference>